<dbReference type="PANTHER" id="PTHR24221:SF503">
    <property type="entry name" value="MITOCHONDRIAL POTASSIUM CHANNEL ATP-BINDING SUBUNIT"/>
    <property type="match status" value="1"/>
</dbReference>
<dbReference type="PROSITE" id="PS00211">
    <property type="entry name" value="ABC_TRANSPORTER_1"/>
    <property type="match status" value="1"/>
</dbReference>
<dbReference type="GO" id="GO:0042626">
    <property type="term" value="F:ATPase-coupled transmembrane transporter activity"/>
    <property type="evidence" value="ECO:0007669"/>
    <property type="project" value="TreeGrafter"/>
</dbReference>
<keyword evidence="3" id="KW-0547">Nucleotide-binding</keyword>
<comment type="caution">
    <text evidence="3">The sequence shown here is derived from an EMBL/GenBank/DDBJ whole genome shotgun (WGS) entry which is preliminary data.</text>
</comment>
<dbReference type="Gene3D" id="3.40.50.300">
    <property type="entry name" value="P-loop containing nucleotide triphosphate hydrolases"/>
    <property type="match status" value="1"/>
</dbReference>
<keyword evidence="1" id="KW-0812">Transmembrane</keyword>
<dbReference type="InterPro" id="IPR003439">
    <property type="entry name" value="ABC_transporter-like_ATP-bd"/>
</dbReference>
<dbReference type="InterPro" id="IPR027417">
    <property type="entry name" value="P-loop_NTPase"/>
</dbReference>
<feature type="transmembrane region" description="Helical" evidence="1">
    <location>
        <begin position="7"/>
        <end position="25"/>
    </location>
</feature>
<dbReference type="SUPFAM" id="SSF52540">
    <property type="entry name" value="P-loop containing nucleoside triphosphate hydrolases"/>
    <property type="match status" value="1"/>
</dbReference>
<dbReference type="GO" id="GO:0016887">
    <property type="term" value="F:ATP hydrolysis activity"/>
    <property type="evidence" value="ECO:0007669"/>
    <property type="project" value="InterPro"/>
</dbReference>
<name>A0A934I2H2_9CORY</name>
<dbReference type="EMBL" id="JAEIOS010000011">
    <property type="protein sequence ID" value="MBI8988901.1"/>
    <property type="molecule type" value="Genomic_DNA"/>
</dbReference>
<evidence type="ECO:0000313" key="4">
    <source>
        <dbReference type="Proteomes" id="UP000645966"/>
    </source>
</evidence>
<dbReference type="GO" id="GO:0005524">
    <property type="term" value="F:ATP binding"/>
    <property type="evidence" value="ECO:0007669"/>
    <property type="project" value="UniProtKB-KW"/>
</dbReference>
<keyword evidence="4" id="KW-1185">Reference proteome</keyword>
<feature type="transmembrane region" description="Helical" evidence="1">
    <location>
        <begin position="37"/>
        <end position="59"/>
    </location>
</feature>
<evidence type="ECO:0000256" key="1">
    <source>
        <dbReference type="SAM" id="Phobius"/>
    </source>
</evidence>
<proteinExistence type="predicted"/>
<dbReference type="Pfam" id="PF00005">
    <property type="entry name" value="ABC_tran"/>
    <property type="match status" value="1"/>
</dbReference>
<protein>
    <submittedName>
        <fullName evidence="3">ABC transporter ATP-binding protein</fullName>
    </submittedName>
</protein>
<dbReference type="PANTHER" id="PTHR24221">
    <property type="entry name" value="ATP-BINDING CASSETTE SUB-FAMILY B"/>
    <property type="match status" value="1"/>
</dbReference>
<organism evidence="3 4">
    <name type="scientific">Corynebacterium meridianum</name>
    <dbReference type="NCBI Taxonomy" id="2765363"/>
    <lineage>
        <taxon>Bacteria</taxon>
        <taxon>Bacillati</taxon>
        <taxon>Actinomycetota</taxon>
        <taxon>Actinomycetes</taxon>
        <taxon>Mycobacteriales</taxon>
        <taxon>Corynebacteriaceae</taxon>
        <taxon>Corynebacterium</taxon>
    </lineage>
</organism>
<reference evidence="3" key="1">
    <citation type="submission" date="2020-12" db="EMBL/GenBank/DDBJ databases">
        <title>Genome public.</title>
        <authorList>
            <person name="Sun Q."/>
        </authorList>
    </citation>
    <scope>NUCLEOTIDE SEQUENCE</scope>
    <source>
        <strain evidence="3">CCM 8863</strain>
    </source>
</reference>
<accession>A0A934I2H2</accession>
<dbReference type="Proteomes" id="UP000645966">
    <property type="component" value="Unassembled WGS sequence"/>
</dbReference>
<keyword evidence="1" id="KW-1133">Transmembrane helix</keyword>
<keyword evidence="1" id="KW-0472">Membrane</keyword>
<gene>
    <name evidence="3" type="ORF">JDV75_03885</name>
</gene>
<dbReference type="InterPro" id="IPR017871">
    <property type="entry name" value="ABC_transporter-like_CS"/>
</dbReference>
<evidence type="ECO:0000313" key="3">
    <source>
        <dbReference type="EMBL" id="MBI8988901.1"/>
    </source>
</evidence>
<dbReference type="GO" id="GO:0016020">
    <property type="term" value="C:membrane"/>
    <property type="evidence" value="ECO:0007669"/>
    <property type="project" value="TreeGrafter"/>
</dbReference>
<feature type="domain" description="ABC transporter" evidence="2">
    <location>
        <begin position="176"/>
        <end position="216"/>
    </location>
</feature>
<dbReference type="InterPro" id="IPR039421">
    <property type="entry name" value="Type_1_exporter"/>
</dbReference>
<sequence length="263" mass="27511">MTVVRQAVPAVFGFGLVVGAALLAFDGRITPGEFLTVVLLAPPALTVTGFSLGFFIDVWSRAQASAGRIGRFTSALTDPEDISTEVPPEVPGPGLTVWAPVTPEGRRVAADRARQLAVTPGVLAPPHGVNIFEGTLRENIDPTGKLDTARVRAALDAACCGDIVTRLGGYRPDGGLPDAPIGEAGLNLSGGQRQRVALARALAADAEILLLDEPTTGLDAVTLDDVARAVTQLRGSRPTVIITAGRAWRAVSDRVLTDRELLR</sequence>
<dbReference type="AlphaFoldDB" id="A0A934I2H2"/>
<evidence type="ECO:0000259" key="2">
    <source>
        <dbReference type="Pfam" id="PF00005"/>
    </source>
</evidence>
<keyword evidence="3" id="KW-0067">ATP-binding</keyword>